<accession>A0ABS9HH86</accession>
<protein>
    <recommendedName>
        <fullName evidence="3">Glycosyltransferase</fullName>
    </recommendedName>
</protein>
<dbReference type="SUPFAM" id="SSF53756">
    <property type="entry name" value="UDP-Glycosyltransferase/glycogen phosphorylase"/>
    <property type="match status" value="1"/>
</dbReference>
<dbReference type="Proteomes" id="UP001201161">
    <property type="component" value="Unassembled WGS sequence"/>
</dbReference>
<proteinExistence type="predicted"/>
<dbReference type="EMBL" id="JAKJHZ010000011">
    <property type="protein sequence ID" value="MCF6379767.1"/>
    <property type="molecule type" value="Genomic_DNA"/>
</dbReference>
<comment type="caution">
    <text evidence="1">The sequence shown here is derived from an EMBL/GenBank/DDBJ whole genome shotgun (WGS) entry which is preliminary data.</text>
</comment>
<evidence type="ECO:0000313" key="2">
    <source>
        <dbReference type="Proteomes" id="UP001201161"/>
    </source>
</evidence>
<evidence type="ECO:0008006" key="3">
    <source>
        <dbReference type="Google" id="ProtNLM"/>
    </source>
</evidence>
<keyword evidence="2" id="KW-1185">Reference proteome</keyword>
<name>A0ABS9HH86_9ACTN</name>
<gene>
    <name evidence="1" type="ORF">L2K70_19315</name>
</gene>
<sequence length="331" mass="35746">MTTSPRPRTTTQVPHHLLIGPDTHGVTRYAGEVAGAAGALVVRDARRLDEGDHTHLHVTDRLISPDPTAAADLVEELARRVRLTVTLHDVPQPTDGPRFHARTAAYARIVRASHAWATNSWHEHALINRWSIADAHGTVIPLPIQGTTGVRADTDPHVLGVFGFIYPGKGHRQVARAAAALRRAGHPVSVRVLGDAAKNHDDEIDELLRTSRERGVPVEVAGRVPEDEVGDALRRVGVPVAAHRNVSASGSVNSWIAAGRRPLVRDGAYAREMAALRPGTLTLFDDSTLVPRLEEALRSPGSTWIEPGTDLGPRLEDTAAAYRSWWASVAG</sequence>
<reference evidence="1 2" key="1">
    <citation type="submission" date="2022-01" db="EMBL/GenBank/DDBJ databases">
        <title>Nocardioides sp. nov., an actinomycete isolated from mining soil.</title>
        <authorList>
            <person name="Liu L."/>
        </authorList>
    </citation>
    <scope>NUCLEOTIDE SEQUENCE [LARGE SCALE GENOMIC DNA]</scope>
    <source>
        <strain evidence="1 2">KLBMP 9356</strain>
    </source>
</reference>
<dbReference type="RefSeq" id="WP_236404950.1">
    <property type="nucleotide sequence ID" value="NZ_JAKJHZ010000011.1"/>
</dbReference>
<organism evidence="1 2">
    <name type="scientific">Nocardioides potassii</name>
    <dbReference type="NCBI Taxonomy" id="2911371"/>
    <lineage>
        <taxon>Bacteria</taxon>
        <taxon>Bacillati</taxon>
        <taxon>Actinomycetota</taxon>
        <taxon>Actinomycetes</taxon>
        <taxon>Propionibacteriales</taxon>
        <taxon>Nocardioidaceae</taxon>
        <taxon>Nocardioides</taxon>
    </lineage>
</organism>
<evidence type="ECO:0000313" key="1">
    <source>
        <dbReference type="EMBL" id="MCF6379767.1"/>
    </source>
</evidence>
<dbReference type="Gene3D" id="3.40.50.2000">
    <property type="entry name" value="Glycogen Phosphorylase B"/>
    <property type="match status" value="1"/>
</dbReference>